<keyword evidence="1" id="KW-0732">Signal</keyword>
<evidence type="ECO:0000256" key="1">
    <source>
        <dbReference type="SAM" id="SignalP"/>
    </source>
</evidence>
<feature type="signal peptide" evidence="1">
    <location>
        <begin position="1"/>
        <end position="23"/>
    </location>
</feature>
<name>A0ABV6Z1B3_UNCC1</name>
<evidence type="ECO:0000313" key="2">
    <source>
        <dbReference type="EMBL" id="MFC1852249.1"/>
    </source>
</evidence>
<evidence type="ECO:0008006" key="4">
    <source>
        <dbReference type="Google" id="ProtNLM"/>
    </source>
</evidence>
<protein>
    <recommendedName>
        <fullName evidence="4">Peptidase M6-like domain-containing protein</fullName>
    </recommendedName>
</protein>
<dbReference type="Proteomes" id="UP001594351">
    <property type="component" value="Unassembled WGS sequence"/>
</dbReference>
<gene>
    <name evidence="2" type="ORF">ACFL27_18795</name>
</gene>
<proteinExistence type="predicted"/>
<evidence type="ECO:0000313" key="3">
    <source>
        <dbReference type="Proteomes" id="UP001594351"/>
    </source>
</evidence>
<organism evidence="2 3">
    <name type="scientific">candidate division CSSED10-310 bacterium</name>
    <dbReference type="NCBI Taxonomy" id="2855610"/>
    <lineage>
        <taxon>Bacteria</taxon>
        <taxon>Bacteria division CSSED10-310</taxon>
    </lineage>
</organism>
<feature type="chain" id="PRO_5046240949" description="Peptidase M6-like domain-containing protein" evidence="1">
    <location>
        <begin position="24"/>
        <end position="510"/>
    </location>
</feature>
<comment type="caution">
    <text evidence="2">The sequence shown here is derived from an EMBL/GenBank/DDBJ whole genome shotgun (WGS) entry which is preliminary data.</text>
</comment>
<dbReference type="PROSITE" id="PS51257">
    <property type="entry name" value="PROKAR_LIPOPROTEIN"/>
    <property type="match status" value="1"/>
</dbReference>
<accession>A0ABV6Z1B3</accession>
<dbReference type="EMBL" id="JBHPBY010000287">
    <property type="protein sequence ID" value="MFC1852249.1"/>
    <property type="molecule type" value="Genomic_DNA"/>
</dbReference>
<reference evidence="2 3" key="1">
    <citation type="submission" date="2024-09" db="EMBL/GenBank/DDBJ databases">
        <title>Laminarin stimulates single cell rates of sulfate reduction while oxygen inhibits transcriptomic activity in coastal marine sediment.</title>
        <authorList>
            <person name="Lindsay M."/>
            <person name="Orcutt B."/>
            <person name="Emerson D."/>
            <person name="Stepanauskas R."/>
            <person name="D'Angelo T."/>
        </authorList>
    </citation>
    <scope>NUCLEOTIDE SEQUENCE [LARGE SCALE GENOMIC DNA]</scope>
    <source>
        <strain evidence="2">SAG AM-311-K15</strain>
    </source>
</reference>
<keyword evidence="3" id="KW-1185">Reference proteome</keyword>
<sequence>MICRFTTSSLVVLIAISSCMFIACTDDDDDGATATPTPTPSTATSFWAASVSTGEYYQLTANLIGEGEHCKIYLEVGADSAVEITDELIANISTAFTQIYQLDRSCFGEEPNPGIDGDPKIIILLLDIKDDYDPPSNTSYTAGYFSWIDLLTEEQLQSLGVDAKTNKKEMFYMDVFPGEVGSDVFMRAFPHEFQHMINFYQKTFLPYQNTGSGSFEATWLNEAMSEVAETVCGYGPYYGFVYLYLEQPDAAGLTEWSNALHDFAIGLMWASYLYDRWGTAVIRDMVTLPEDGLPRYGIDAVEYSIQKNNLSAEGIDTFERLYTAWNFTVLLESLQLDIPPYQYTSIELFGTHDDFPLNGVTMIIDQSNAGQLGSYASRYFSFTNPGSVSFTPANASASAFFDGGDAHSLVWHMESGQWYAAGTMGYAVARNPNSTHISDSGSYSWTNTGYQSRIPHYLPPDRHLTQKEATDVIHAITGKPVPIDVDWIFMEQLREALDSKKVKQEQGFPK</sequence>